<dbReference type="GO" id="GO:0016788">
    <property type="term" value="F:hydrolase activity, acting on ester bonds"/>
    <property type="evidence" value="ECO:0007669"/>
    <property type="project" value="InterPro"/>
</dbReference>
<evidence type="ECO:0000313" key="4">
    <source>
        <dbReference type="EMBL" id="OGN25602.1"/>
    </source>
</evidence>
<accession>A0A1F8GJM8</accession>
<organism evidence="4 5">
    <name type="scientific">Candidatus Yanofskybacteria bacterium RIFCSPLOWO2_01_FULL_44_22</name>
    <dbReference type="NCBI Taxonomy" id="1802697"/>
    <lineage>
        <taxon>Bacteria</taxon>
        <taxon>Candidatus Yanofskyibacteriota</taxon>
    </lineage>
</organism>
<dbReference type="InterPro" id="IPR032466">
    <property type="entry name" value="Metal_Hydrolase"/>
</dbReference>
<evidence type="ECO:0000256" key="2">
    <source>
        <dbReference type="ARBA" id="ARBA00022801"/>
    </source>
</evidence>
<dbReference type="GO" id="GO:0046872">
    <property type="term" value="F:metal ion binding"/>
    <property type="evidence" value="ECO:0007669"/>
    <property type="project" value="UniProtKB-KW"/>
</dbReference>
<evidence type="ECO:0000256" key="1">
    <source>
        <dbReference type="ARBA" id="ARBA00022723"/>
    </source>
</evidence>
<proteinExistence type="predicted"/>
<evidence type="ECO:0000256" key="3">
    <source>
        <dbReference type="PIRSR" id="PIRSR005902-1"/>
    </source>
</evidence>
<name>A0A1F8GJM8_9BACT</name>
<dbReference type="FunFam" id="3.20.20.140:FF:000005">
    <property type="entry name" value="TatD family hydrolase"/>
    <property type="match status" value="1"/>
</dbReference>
<feature type="binding site" evidence="3">
    <location>
        <position position="170"/>
    </location>
    <ligand>
        <name>a divalent metal cation</name>
        <dbReference type="ChEBI" id="CHEBI:60240"/>
        <label>2</label>
    </ligand>
</feature>
<dbReference type="AlphaFoldDB" id="A0A1F8GJM8"/>
<dbReference type="GO" id="GO:0004536">
    <property type="term" value="F:DNA nuclease activity"/>
    <property type="evidence" value="ECO:0007669"/>
    <property type="project" value="InterPro"/>
</dbReference>
<dbReference type="InterPro" id="IPR015991">
    <property type="entry name" value="TatD/YcfH-like"/>
</dbReference>
<dbReference type="PIRSF" id="PIRSF005902">
    <property type="entry name" value="DNase_TatD"/>
    <property type="match status" value="1"/>
</dbReference>
<keyword evidence="2" id="KW-0378">Hydrolase</keyword>
<gene>
    <name evidence="4" type="ORF">A2925_01755</name>
</gene>
<feature type="binding site" evidence="3">
    <location>
        <position position="92"/>
    </location>
    <ligand>
        <name>a divalent metal cation</name>
        <dbReference type="ChEBI" id="CHEBI:60240"/>
        <label>1</label>
    </ligand>
</feature>
<feature type="binding site" evidence="3">
    <location>
        <position position="218"/>
    </location>
    <ligand>
        <name>a divalent metal cation</name>
        <dbReference type="ChEBI" id="CHEBI:60240"/>
        <label>1</label>
    </ligand>
</feature>
<dbReference type="Gene3D" id="3.20.20.140">
    <property type="entry name" value="Metal-dependent hydrolases"/>
    <property type="match status" value="1"/>
</dbReference>
<dbReference type="Proteomes" id="UP000178256">
    <property type="component" value="Unassembled WGS sequence"/>
</dbReference>
<feature type="binding site" evidence="3">
    <location>
        <position position="9"/>
    </location>
    <ligand>
        <name>a divalent metal cation</name>
        <dbReference type="ChEBI" id="CHEBI:60240"/>
        <label>1</label>
    </ligand>
</feature>
<feature type="binding site" evidence="3">
    <location>
        <position position="7"/>
    </location>
    <ligand>
        <name>a divalent metal cation</name>
        <dbReference type="ChEBI" id="CHEBI:60240"/>
        <label>1</label>
    </ligand>
</feature>
<dbReference type="EMBL" id="MGKL01000016">
    <property type="protein sequence ID" value="OGN25602.1"/>
    <property type="molecule type" value="Genomic_DNA"/>
</dbReference>
<dbReference type="Pfam" id="PF01026">
    <property type="entry name" value="TatD_DNase"/>
    <property type="match status" value="1"/>
</dbReference>
<dbReference type="SUPFAM" id="SSF51556">
    <property type="entry name" value="Metallo-dependent hydrolases"/>
    <property type="match status" value="1"/>
</dbReference>
<dbReference type="STRING" id="1802697.A2925_01755"/>
<protein>
    <recommendedName>
        <fullName evidence="6">Hydrolase TatD</fullName>
    </recommendedName>
</protein>
<sequence>MSIFDSHCHPQMEQYDNDRDEMLKRAKDAGVFMICVGTDLETSKKGIELAEKNDNIWATVGHHPNDIPDDLSQSFMIYHKALRNSKVVGIGEVGLDYYRTPESEKQEIQKEILVKFLDLAMEYNKPVILHSRDSVKGSTGRVHADMISIIENWKLKIENSARPWRAGVAHSFTGNIDDARKYLDLGFYLGFNGILTFARQYDDIVKYAPIDRILLETDAPFLSPEPYRGKRNEPAHVVEVAKKVAELKNEPLDRVIDQTTGNCRKLFQI</sequence>
<feature type="binding site" evidence="3">
    <location>
        <position position="130"/>
    </location>
    <ligand>
        <name>a divalent metal cation</name>
        <dbReference type="ChEBI" id="CHEBI:60240"/>
        <label>2</label>
    </ligand>
</feature>
<dbReference type="NCBIfam" id="TIGR00010">
    <property type="entry name" value="YchF/TatD family DNA exonuclease"/>
    <property type="match status" value="1"/>
</dbReference>
<keyword evidence="1 3" id="KW-0479">Metal-binding</keyword>
<reference evidence="4 5" key="1">
    <citation type="journal article" date="2016" name="Nat. Commun.">
        <title>Thousands of microbial genomes shed light on interconnected biogeochemical processes in an aquifer system.</title>
        <authorList>
            <person name="Anantharaman K."/>
            <person name="Brown C.T."/>
            <person name="Hug L.A."/>
            <person name="Sharon I."/>
            <person name="Castelle C.J."/>
            <person name="Probst A.J."/>
            <person name="Thomas B.C."/>
            <person name="Singh A."/>
            <person name="Wilkins M.J."/>
            <person name="Karaoz U."/>
            <person name="Brodie E.L."/>
            <person name="Williams K.H."/>
            <person name="Hubbard S.S."/>
            <person name="Banfield J.F."/>
        </authorList>
    </citation>
    <scope>NUCLEOTIDE SEQUENCE [LARGE SCALE GENOMIC DNA]</scope>
</reference>
<dbReference type="PANTHER" id="PTHR46124">
    <property type="entry name" value="D-AMINOACYL-TRNA DEACYLASE"/>
    <property type="match status" value="1"/>
</dbReference>
<comment type="caution">
    <text evidence="4">The sequence shown here is derived from an EMBL/GenBank/DDBJ whole genome shotgun (WGS) entry which is preliminary data.</text>
</comment>
<evidence type="ECO:0008006" key="6">
    <source>
        <dbReference type="Google" id="ProtNLM"/>
    </source>
</evidence>
<dbReference type="InterPro" id="IPR001130">
    <property type="entry name" value="TatD-like"/>
</dbReference>
<evidence type="ECO:0000313" key="5">
    <source>
        <dbReference type="Proteomes" id="UP000178256"/>
    </source>
</evidence>
<dbReference type="PANTHER" id="PTHR46124:SF2">
    <property type="entry name" value="D-AMINOACYL-TRNA DEACYLASE"/>
    <property type="match status" value="1"/>
</dbReference>
<dbReference type="CDD" id="cd01310">
    <property type="entry name" value="TatD_DNAse"/>
    <property type="match status" value="1"/>
</dbReference>